<dbReference type="EMBL" id="JAPEIS010000016">
    <property type="protein sequence ID" value="KAJ8058215.1"/>
    <property type="molecule type" value="Genomic_DNA"/>
</dbReference>
<accession>A0A9X0DD79</accession>
<comment type="caution">
    <text evidence="3">The sequence shown here is derived from an EMBL/GenBank/DDBJ whole genome shotgun (WGS) entry which is preliminary data.</text>
</comment>
<protein>
    <submittedName>
        <fullName evidence="3">Uncharacterized protein</fullName>
    </submittedName>
</protein>
<keyword evidence="4" id="KW-1185">Reference proteome</keyword>
<feature type="transmembrane region" description="Helical" evidence="2">
    <location>
        <begin position="14"/>
        <end position="33"/>
    </location>
</feature>
<dbReference type="AlphaFoldDB" id="A0A9X0DD79"/>
<keyword evidence="2" id="KW-0812">Transmembrane</keyword>
<dbReference type="Proteomes" id="UP001152300">
    <property type="component" value="Unassembled WGS sequence"/>
</dbReference>
<keyword evidence="2" id="KW-1133">Transmembrane helix</keyword>
<evidence type="ECO:0000256" key="2">
    <source>
        <dbReference type="SAM" id="Phobius"/>
    </source>
</evidence>
<name>A0A9X0DD79_9HELO</name>
<dbReference type="OrthoDB" id="3539207at2759"/>
<keyword evidence="2" id="KW-0472">Membrane</keyword>
<proteinExistence type="predicted"/>
<organism evidence="3 4">
    <name type="scientific">Sclerotinia nivalis</name>
    <dbReference type="NCBI Taxonomy" id="352851"/>
    <lineage>
        <taxon>Eukaryota</taxon>
        <taxon>Fungi</taxon>
        <taxon>Dikarya</taxon>
        <taxon>Ascomycota</taxon>
        <taxon>Pezizomycotina</taxon>
        <taxon>Leotiomycetes</taxon>
        <taxon>Helotiales</taxon>
        <taxon>Sclerotiniaceae</taxon>
        <taxon>Sclerotinia</taxon>
    </lineage>
</organism>
<gene>
    <name evidence="3" type="ORF">OCU04_012412</name>
</gene>
<evidence type="ECO:0000256" key="1">
    <source>
        <dbReference type="SAM" id="MobiDB-lite"/>
    </source>
</evidence>
<evidence type="ECO:0000313" key="4">
    <source>
        <dbReference type="Proteomes" id="UP001152300"/>
    </source>
</evidence>
<reference evidence="3" key="1">
    <citation type="submission" date="2022-11" db="EMBL/GenBank/DDBJ databases">
        <title>Genome Resource of Sclerotinia nivalis Strain SnTB1, a Plant Pathogen Isolated from American Ginseng.</title>
        <authorList>
            <person name="Fan S."/>
        </authorList>
    </citation>
    <scope>NUCLEOTIDE SEQUENCE</scope>
    <source>
        <strain evidence="3">SnTB1</strain>
    </source>
</reference>
<evidence type="ECO:0000313" key="3">
    <source>
        <dbReference type="EMBL" id="KAJ8058215.1"/>
    </source>
</evidence>
<sequence>MPPVPAQMMWTPDVIATVAYRVTMVFVGLVYIWRKYRQPLRTDDLHQIAELLAARTSTMDASFEENHNPPSTKSIDSNDIMQAMHTLEAVVSTTLGTGGEGTLDFPSITLELRQGKNSNPDRRQGVNGSSREN</sequence>
<feature type="region of interest" description="Disordered" evidence="1">
    <location>
        <begin position="111"/>
        <end position="133"/>
    </location>
</feature>